<feature type="transmembrane region" description="Helical" evidence="8">
    <location>
        <begin position="296"/>
        <end position="316"/>
    </location>
</feature>
<dbReference type="AlphaFoldDB" id="A0A485M2F3"/>
<evidence type="ECO:0000256" key="8">
    <source>
        <dbReference type="SAM" id="Phobius"/>
    </source>
</evidence>
<feature type="transmembrane region" description="Helical" evidence="8">
    <location>
        <begin position="352"/>
        <end position="372"/>
    </location>
</feature>
<dbReference type="InterPro" id="IPR051449">
    <property type="entry name" value="ABC-2_transporter_component"/>
</dbReference>
<dbReference type="GO" id="GO:0005886">
    <property type="term" value="C:plasma membrane"/>
    <property type="evidence" value="ECO:0007669"/>
    <property type="project" value="UniProtKB-SubCell"/>
</dbReference>
<dbReference type="Gene3D" id="3.40.1710.10">
    <property type="entry name" value="abc type-2 transporter like domain"/>
    <property type="match status" value="1"/>
</dbReference>
<dbReference type="GO" id="GO:0140359">
    <property type="term" value="F:ABC-type transporter activity"/>
    <property type="evidence" value="ECO:0007669"/>
    <property type="project" value="InterPro"/>
</dbReference>
<feature type="transmembrane region" description="Helical" evidence="8">
    <location>
        <begin position="266"/>
        <end position="290"/>
    </location>
</feature>
<reference evidence="10" key="1">
    <citation type="submission" date="2019-03" db="EMBL/GenBank/DDBJ databases">
        <authorList>
            <person name="Hao L."/>
        </authorList>
    </citation>
    <scope>NUCLEOTIDE SEQUENCE</scope>
</reference>
<dbReference type="PANTHER" id="PTHR30294:SF29">
    <property type="entry name" value="MULTIDRUG ABC TRANSPORTER PERMEASE YBHS-RELATED"/>
    <property type="match status" value="1"/>
</dbReference>
<keyword evidence="3" id="KW-0813">Transport</keyword>
<dbReference type="PROSITE" id="PS51012">
    <property type="entry name" value="ABC_TM2"/>
    <property type="match status" value="1"/>
</dbReference>
<evidence type="ECO:0000256" key="4">
    <source>
        <dbReference type="ARBA" id="ARBA00022475"/>
    </source>
</evidence>
<evidence type="ECO:0000256" key="5">
    <source>
        <dbReference type="ARBA" id="ARBA00022692"/>
    </source>
</evidence>
<evidence type="ECO:0000313" key="10">
    <source>
        <dbReference type="EMBL" id="VFU16842.1"/>
    </source>
</evidence>
<comment type="similarity">
    <text evidence="2">Belongs to the ABC-2 integral membrane protein family.</text>
</comment>
<keyword evidence="7 8" id="KW-0472">Membrane</keyword>
<keyword evidence="6 8" id="KW-1133">Transmembrane helix</keyword>
<feature type="transmembrane region" description="Helical" evidence="8">
    <location>
        <begin position="183"/>
        <end position="204"/>
    </location>
</feature>
<evidence type="ECO:0000256" key="2">
    <source>
        <dbReference type="ARBA" id="ARBA00007783"/>
    </source>
</evidence>
<organism evidence="10">
    <name type="scientific">anaerobic digester metagenome</name>
    <dbReference type="NCBI Taxonomy" id="1263854"/>
    <lineage>
        <taxon>unclassified sequences</taxon>
        <taxon>metagenomes</taxon>
        <taxon>ecological metagenomes</taxon>
    </lineage>
</organism>
<proteinExistence type="inferred from homology"/>
<feature type="domain" description="ABC transmembrane type-2" evidence="9">
    <location>
        <begin position="137"/>
        <end position="378"/>
    </location>
</feature>
<dbReference type="EMBL" id="CAADRN010000272">
    <property type="protein sequence ID" value="VFU16842.1"/>
    <property type="molecule type" value="Genomic_DNA"/>
</dbReference>
<keyword evidence="5 8" id="KW-0812">Transmembrane</keyword>
<evidence type="ECO:0000256" key="3">
    <source>
        <dbReference type="ARBA" id="ARBA00022448"/>
    </source>
</evidence>
<sequence>MKQVAAIAHYEMVHILKDKILLLLVFAVPLLYASLCGLVYFSGLLTDIPLAIVDLDNSRLSREVVAAFENSPRFQVVPGIDTYAGLEEGMKEGTVRAGVVIPGDFETKITQHRNTEVLTVYDASNLIWGLNIRKYTLEVIGTFNARYTAAYLAGLGLTATEISNALNTVQGNIEVWYNPTFSYANYILMGLYMIIIQQIGLLCVSLTITREKEKNSWLQYLCSPVAAWKIFLGKSLPYFLTNLMNYGLLLWFARSVVLVKVEGSTLLILLLGLLYSITITSAGFCLSLWAANSLQVTRYLLLLSVPFFMISGYCWPRTHIPDLINYAARLIPLTWMAEASRLVTVKNLGAPYLVNNILALTVMALVSTFFALTFSKRRNPPAPGGLEVDCGNSYPKRD</sequence>
<evidence type="ECO:0000259" key="9">
    <source>
        <dbReference type="PROSITE" id="PS51012"/>
    </source>
</evidence>
<evidence type="ECO:0000256" key="1">
    <source>
        <dbReference type="ARBA" id="ARBA00004651"/>
    </source>
</evidence>
<keyword evidence="4" id="KW-1003">Cell membrane</keyword>
<dbReference type="Pfam" id="PF12698">
    <property type="entry name" value="ABC2_membrane_3"/>
    <property type="match status" value="1"/>
</dbReference>
<dbReference type="InterPro" id="IPR013525">
    <property type="entry name" value="ABC2_TM"/>
</dbReference>
<dbReference type="InterPro" id="IPR047817">
    <property type="entry name" value="ABC2_TM_bact-type"/>
</dbReference>
<evidence type="ECO:0000256" key="7">
    <source>
        <dbReference type="ARBA" id="ARBA00023136"/>
    </source>
</evidence>
<evidence type="ECO:0000256" key="6">
    <source>
        <dbReference type="ARBA" id="ARBA00022989"/>
    </source>
</evidence>
<comment type="subcellular location">
    <subcellularLocation>
        <location evidence="1">Cell membrane</location>
        <topology evidence="1">Multi-pass membrane protein</topology>
    </subcellularLocation>
</comment>
<protein>
    <submittedName>
        <fullName evidence="10">Inner membrane transport permease YbhR</fullName>
    </submittedName>
</protein>
<feature type="transmembrane region" description="Helical" evidence="8">
    <location>
        <begin position="20"/>
        <end position="41"/>
    </location>
</feature>
<dbReference type="PANTHER" id="PTHR30294">
    <property type="entry name" value="MEMBRANE COMPONENT OF ABC TRANSPORTER YHHJ-RELATED"/>
    <property type="match status" value="1"/>
</dbReference>
<accession>A0A485M2F3</accession>
<gene>
    <name evidence="10" type="primary">ybhR</name>
    <name evidence="10" type="ORF">SCFA_3430003</name>
</gene>
<name>A0A485M2F3_9ZZZZ</name>
<feature type="transmembrane region" description="Helical" evidence="8">
    <location>
        <begin position="238"/>
        <end position="259"/>
    </location>
</feature>